<sequence length="1189" mass="136019">MQHIKTNTALVALARQNARNLLVTKGNSVLGYHHTPGGISNRGRKSANSGAKLHGSRLGPQSPFSSASSGVSLIDKNHKKAEISTINSFRSRGEPSSSNFVKNNNNVNGKSTRNYSTTATTTASTSFQQNPPEIFNSSSITGNGGESVQQRSSTRSEMLIIRDYNDQLVRLKQRGLPKEMEKLLEEMKSKGVQPNTFTYNLMLDTLASFRNETNKLDKLMQYFDEMIKNNVQPNLSTYSIMIKALCKREYETQTKIYQLKKRLNTGNEQRGAHIQKSIDNLREEKCVETAYNLFLQTKDRPGYFYESDLCDSMLRSFSSHGRIEEGLTIFEYMENRGIVSGYTFGYLIAMYSHAGDMESALECFNEYKNVEPRLPPKYEPMAIYNQLISAYLRCDRISEAVNVLENLVPMAGLKADEWTYFYLIRDLCDGGNIEEAQRWFDKMKNNENLPKPFLLIYDTMLLHYSGIGDYTNATKIYQEMQDLNLTPKYTEMACYLSLTLRHNPDKLLDLLDDMLKCSQVTDNGLTKEIVNHFLETKKPAQALSAIIKIIALTERHSSGPSNRSIISPPNHEETLISLFNNSELTLKEAIDAKFLLFDSGYRPMVNISNSLLERYERLKRENLLAPQLKELENHHIYSLFDNVTSIWYGEDPKSKAAFKEKTFEILESLQENGITLPYKAFTKIHHHFLEISDNEGAEKWKQMSSKSLSNNRAQEETATSVSSNNIGRQPTIQEINRSSQIAQMCKTHTIDSVALMNEIRQMLNEGLIPTPEVVSQAIRNLGKGKMLSEAEELYNLALDFFKKLDPSVGFHALQWSRNSMLIAYACNSRLDDAYRLYDELFESGSKPDANAYADLLVAEGDRDPDEAATALKLYAEIKQYNIKPTLYFYNVLISKLGKARKYDIVWEAFNEMKARKIQPNSITYGALITACTRVKSEERALLVLQEMENSRFFQPRIGPYNTMMQFYTWDLHEREKALKYFGEIQRLQLQPSDHTYKLLIDAYATIEPYDMSSALNVLEQMRRDGKKPQPTHYASIIYAYGHCQNDVQNALQTFNDMLTVHGVQPDQNAYQALFDTLISNDRIVEAEEYYDVMITQNIVKSTPYIENLFIKGYGQLGQWERAETVFTNMIDLDDVDNYHGVPREPSTYEEMVKAYVINGQIEKAKEVASILERKDFPEIVKNNIADLLR</sequence>
<proteinExistence type="inferred from homology"/>
<reference evidence="4" key="1">
    <citation type="submission" date="2021-06" db="EMBL/GenBank/DDBJ databases">
        <authorList>
            <person name="Kallberg Y."/>
            <person name="Tangrot J."/>
            <person name="Rosling A."/>
        </authorList>
    </citation>
    <scope>NUCLEOTIDE SEQUENCE</scope>
    <source>
        <strain evidence="4">CL551</strain>
    </source>
</reference>
<feature type="region of interest" description="Disordered" evidence="3">
    <location>
        <begin position="700"/>
        <end position="724"/>
    </location>
</feature>
<feature type="region of interest" description="Disordered" evidence="3">
    <location>
        <begin position="33"/>
        <end position="72"/>
    </location>
</feature>
<dbReference type="InterPro" id="IPR011990">
    <property type="entry name" value="TPR-like_helical_dom_sf"/>
</dbReference>
<comment type="similarity">
    <text evidence="1">Belongs to the PPR family. P subfamily.</text>
</comment>
<dbReference type="AlphaFoldDB" id="A0A9N8VL75"/>
<dbReference type="Pfam" id="PF01535">
    <property type="entry name" value="PPR"/>
    <property type="match status" value="6"/>
</dbReference>
<feature type="region of interest" description="Disordered" evidence="3">
    <location>
        <begin position="86"/>
        <end position="154"/>
    </location>
</feature>
<feature type="repeat" description="PPR" evidence="2">
    <location>
        <begin position="306"/>
        <end position="340"/>
    </location>
</feature>
<evidence type="ECO:0000256" key="1">
    <source>
        <dbReference type="ARBA" id="ARBA00007626"/>
    </source>
</evidence>
<dbReference type="InterPro" id="IPR050872">
    <property type="entry name" value="PPR_P_subfamily"/>
</dbReference>
<dbReference type="InterPro" id="IPR002885">
    <property type="entry name" value="PPR_rpt"/>
</dbReference>
<protein>
    <submittedName>
        <fullName evidence="4">8074_t:CDS:1</fullName>
    </submittedName>
</protein>
<organism evidence="4 5">
    <name type="scientific">Acaulospora morrowiae</name>
    <dbReference type="NCBI Taxonomy" id="94023"/>
    <lineage>
        <taxon>Eukaryota</taxon>
        <taxon>Fungi</taxon>
        <taxon>Fungi incertae sedis</taxon>
        <taxon>Mucoromycota</taxon>
        <taxon>Glomeromycotina</taxon>
        <taxon>Glomeromycetes</taxon>
        <taxon>Diversisporales</taxon>
        <taxon>Acaulosporaceae</taxon>
        <taxon>Acaulospora</taxon>
    </lineage>
</organism>
<dbReference type="PANTHER" id="PTHR46128:SF329">
    <property type="entry name" value="MITOCHONDRIAL GROUP I INTRON SPLICING FACTOR DMR1"/>
    <property type="match status" value="1"/>
</dbReference>
<dbReference type="OrthoDB" id="411857at2759"/>
<accession>A0A9N8VL75</accession>
<feature type="repeat" description="PPR" evidence="2">
    <location>
        <begin position="813"/>
        <end position="847"/>
    </location>
</feature>
<dbReference type="Pfam" id="PF13041">
    <property type="entry name" value="PPR_2"/>
    <property type="match status" value="1"/>
</dbReference>
<dbReference type="SUPFAM" id="SSF48452">
    <property type="entry name" value="TPR-like"/>
    <property type="match status" value="1"/>
</dbReference>
<feature type="repeat" description="PPR" evidence="2">
    <location>
        <begin position="885"/>
        <end position="919"/>
    </location>
</feature>
<dbReference type="NCBIfam" id="TIGR00756">
    <property type="entry name" value="PPR"/>
    <property type="match status" value="3"/>
</dbReference>
<dbReference type="EMBL" id="CAJVPV010000337">
    <property type="protein sequence ID" value="CAG8452212.1"/>
    <property type="molecule type" value="Genomic_DNA"/>
</dbReference>
<dbReference type="PANTHER" id="PTHR46128">
    <property type="entry name" value="MITOCHONDRIAL GROUP I INTRON SPLICING FACTOR CCM1"/>
    <property type="match status" value="1"/>
</dbReference>
<evidence type="ECO:0000313" key="4">
    <source>
        <dbReference type="EMBL" id="CAG8452212.1"/>
    </source>
</evidence>
<feature type="repeat" description="PPR" evidence="2">
    <location>
        <begin position="920"/>
        <end position="954"/>
    </location>
</feature>
<gene>
    <name evidence="4" type="ORF">AMORRO_LOCUS955</name>
</gene>
<comment type="caution">
    <text evidence="4">The sequence shown here is derived from an EMBL/GenBank/DDBJ whole genome shotgun (WGS) entry which is preliminary data.</text>
</comment>
<feature type="compositionally biased region" description="Polar residues" evidence="3">
    <location>
        <begin position="62"/>
        <end position="71"/>
    </location>
</feature>
<name>A0A9N8VL75_9GLOM</name>
<dbReference type="Proteomes" id="UP000789342">
    <property type="component" value="Unassembled WGS sequence"/>
</dbReference>
<dbReference type="Gene3D" id="1.25.40.10">
    <property type="entry name" value="Tetratricopeptide repeat domain"/>
    <property type="match status" value="6"/>
</dbReference>
<evidence type="ECO:0000256" key="3">
    <source>
        <dbReference type="SAM" id="MobiDB-lite"/>
    </source>
</evidence>
<keyword evidence="5" id="KW-1185">Reference proteome</keyword>
<dbReference type="Pfam" id="PF13812">
    <property type="entry name" value="PPR_3"/>
    <property type="match status" value="2"/>
</dbReference>
<feature type="repeat" description="PPR" evidence="2">
    <location>
        <begin position="416"/>
        <end position="450"/>
    </location>
</feature>
<dbReference type="PROSITE" id="PS51375">
    <property type="entry name" value="PPR"/>
    <property type="match status" value="7"/>
</dbReference>
<feature type="compositionally biased region" description="Polar residues" evidence="3">
    <location>
        <begin position="127"/>
        <end position="154"/>
    </location>
</feature>
<feature type="repeat" description="PPR" evidence="2">
    <location>
        <begin position="195"/>
        <end position="233"/>
    </location>
</feature>
<evidence type="ECO:0000256" key="2">
    <source>
        <dbReference type="PROSITE-ProRule" id="PRU00708"/>
    </source>
</evidence>
<feature type="compositionally biased region" description="Low complexity" evidence="3">
    <location>
        <begin position="96"/>
        <end position="126"/>
    </location>
</feature>
<feature type="repeat" description="PPR" evidence="2">
    <location>
        <begin position="992"/>
        <end position="1028"/>
    </location>
</feature>
<evidence type="ECO:0000313" key="5">
    <source>
        <dbReference type="Proteomes" id="UP000789342"/>
    </source>
</evidence>
<feature type="compositionally biased region" description="Polar residues" evidence="3">
    <location>
        <begin position="702"/>
        <end position="724"/>
    </location>
</feature>